<keyword evidence="5 6" id="KW-0472">Membrane</keyword>
<dbReference type="InterPro" id="IPR050638">
    <property type="entry name" value="AA-Vitamin_Transporters"/>
</dbReference>
<keyword evidence="3 6" id="KW-0812">Transmembrane</keyword>
<keyword evidence="9" id="KW-1185">Reference proteome</keyword>
<dbReference type="RefSeq" id="WP_073253806.1">
    <property type="nucleotide sequence ID" value="NZ_FRCR01000002.1"/>
</dbReference>
<evidence type="ECO:0000256" key="3">
    <source>
        <dbReference type="ARBA" id="ARBA00022692"/>
    </source>
</evidence>
<dbReference type="STRING" id="447595.SAMN05660826_00370"/>
<feature type="transmembrane region" description="Helical" evidence="6">
    <location>
        <begin position="65"/>
        <end position="86"/>
    </location>
</feature>
<organism evidence="8 9">
    <name type="scientific">Caldanaerovirga acetigignens</name>
    <dbReference type="NCBI Taxonomy" id="447595"/>
    <lineage>
        <taxon>Bacteria</taxon>
        <taxon>Bacillati</taxon>
        <taxon>Bacillota</taxon>
        <taxon>Clostridia</taxon>
        <taxon>Thermosediminibacterales</taxon>
        <taxon>Thermosediminibacteraceae</taxon>
        <taxon>Caldanaerovirga</taxon>
    </lineage>
</organism>
<dbReference type="GO" id="GO:0016020">
    <property type="term" value="C:membrane"/>
    <property type="evidence" value="ECO:0007669"/>
    <property type="project" value="UniProtKB-SubCell"/>
</dbReference>
<dbReference type="PANTHER" id="PTHR32322">
    <property type="entry name" value="INNER MEMBRANE TRANSPORTER"/>
    <property type="match status" value="1"/>
</dbReference>
<proteinExistence type="inferred from homology"/>
<sequence>MKSFIFAFLTALCWGAAPILGKMGLAKLPPFLALSLRSFTISIILLAAGLISGSFKNLQVDARSFIFIAAEGIMASLLGQLAYYYALKNSEASKVVPVSSSFPLITLALAFLFLNESITLKKILGTMLVILGIILIRY</sequence>
<name>A0A1M7GKN7_9FIRM</name>
<dbReference type="AlphaFoldDB" id="A0A1M7GKN7"/>
<feature type="transmembrane region" description="Helical" evidence="6">
    <location>
        <begin position="31"/>
        <end position="53"/>
    </location>
</feature>
<dbReference type="InterPro" id="IPR037185">
    <property type="entry name" value="EmrE-like"/>
</dbReference>
<comment type="subcellular location">
    <subcellularLocation>
        <location evidence="1">Membrane</location>
        <topology evidence="1">Multi-pass membrane protein</topology>
    </subcellularLocation>
</comment>
<protein>
    <submittedName>
        <fullName evidence="8">Transporter family protein</fullName>
    </submittedName>
</protein>
<feature type="transmembrane region" description="Helical" evidence="6">
    <location>
        <begin position="120"/>
        <end position="136"/>
    </location>
</feature>
<dbReference type="Proteomes" id="UP000184375">
    <property type="component" value="Unassembled WGS sequence"/>
</dbReference>
<dbReference type="PANTHER" id="PTHR32322:SF2">
    <property type="entry name" value="EAMA DOMAIN-CONTAINING PROTEIN"/>
    <property type="match status" value="1"/>
</dbReference>
<evidence type="ECO:0000259" key="7">
    <source>
        <dbReference type="Pfam" id="PF00892"/>
    </source>
</evidence>
<dbReference type="EMBL" id="FRCR01000002">
    <property type="protein sequence ID" value="SHM16781.1"/>
    <property type="molecule type" value="Genomic_DNA"/>
</dbReference>
<keyword evidence="4 6" id="KW-1133">Transmembrane helix</keyword>
<accession>A0A1M7GKN7</accession>
<evidence type="ECO:0000313" key="8">
    <source>
        <dbReference type="EMBL" id="SHM16781.1"/>
    </source>
</evidence>
<dbReference type="Gene3D" id="1.10.3730.20">
    <property type="match status" value="1"/>
</dbReference>
<feature type="transmembrane region" description="Helical" evidence="6">
    <location>
        <begin position="92"/>
        <end position="113"/>
    </location>
</feature>
<dbReference type="SUPFAM" id="SSF103481">
    <property type="entry name" value="Multidrug resistance efflux transporter EmrE"/>
    <property type="match status" value="1"/>
</dbReference>
<reference evidence="9" key="1">
    <citation type="submission" date="2016-11" db="EMBL/GenBank/DDBJ databases">
        <authorList>
            <person name="Varghese N."/>
            <person name="Submissions S."/>
        </authorList>
    </citation>
    <scope>NUCLEOTIDE SEQUENCE [LARGE SCALE GENOMIC DNA]</scope>
    <source>
        <strain evidence="9">DSM 18802</strain>
    </source>
</reference>
<feature type="domain" description="EamA" evidence="7">
    <location>
        <begin position="3"/>
        <end position="137"/>
    </location>
</feature>
<evidence type="ECO:0000256" key="2">
    <source>
        <dbReference type="ARBA" id="ARBA00007362"/>
    </source>
</evidence>
<comment type="similarity">
    <text evidence="2">Belongs to the EamA transporter family.</text>
</comment>
<dbReference type="OrthoDB" id="9806718at2"/>
<evidence type="ECO:0000256" key="6">
    <source>
        <dbReference type="SAM" id="Phobius"/>
    </source>
</evidence>
<dbReference type="Pfam" id="PF00892">
    <property type="entry name" value="EamA"/>
    <property type="match status" value="1"/>
</dbReference>
<evidence type="ECO:0000256" key="5">
    <source>
        <dbReference type="ARBA" id="ARBA00023136"/>
    </source>
</evidence>
<evidence type="ECO:0000256" key="4">
    <source>
        <dbReference type="ARBA" id="ARBA00022989"/>
    </source>
</evidence>
<evidence type="ECO:0000256" key="1">
    <source>
        <dbReference type="ARBA" id="ARBA00004141"/>
    </source>
</evidence>
<dbReference type="InterPro" id="IPR000620">
    <property type="entry name" value="EamA_dom"/>
</dbReference>
<gene>
    <name evidence="8" type="ORF">SAMN05660826_00370</name>
</gene>
<evidence type="ECO:0000313" key="9">
    <source>
        <dbReference type="Proteomes" id="UP000184375"/>
    </source>
</evidence>